<comment type="cofactor">
    <cofactor evidence="1">
        <name>Ni(2+)</name>
        <dbReference type="ChEBI" id="CHEBI:49786"/>
    </cofactor>
</comment>
<comment type="subunit">
    <text evidence="2">Homodimer. Interacts with PKM.</text>
</comment>
<evidence type="ECO:0000313" key="10">
    <source>
        <dbReference type="EnsemblMetazoa" id="MESCA012343-PA"/>
    </source>
</evidence>
<dbReference type="PANTHER" id="PTHR12280:SF35">
    <property type="entry name" value="4'-PHOSPHOPANTETHEINE PHOSPHATASE"/>
    <property type="match status" value="1"/>
</dbReference>
<name>T1H6L0_MEGSC</name>
<comment type="catalytic activity">
    <reaction evidence="6">
        <text>(R)-4'-phospho-S-sulfopantetheine + H2O = (R)-S-sulfopantetheine + phosphate</text>
        <dbReference type="Rhea" id="RHEA:68340"/>
        <dbReference type="ChEBI" id="CHEBI:15377"/>
        <dbReference type="ChEBI" id="CHEBI:43474"/>
        <dbReference type="ChEBI" id="CHEBI:177302"/>
        <dbReference type="ChEBI" id="CHEBI:177303"/>
    </reaction>
    <physiologicalReaction direction="left-to-right" evidence="6">
        <dbReference type="Rhea" id="RHEA:68341"/>
    </physiologicalReaction>
</comment>
<evidence type="ECO:0000256" key="7">
    <source>
        <dbReference type="ARBA" id="ARBA00032948"/>
    </source>
</evidence>
<evidence type="ECO:0000256" key="6">
    <source>
        <dbReference type="ARBA" id="ARBA00029347"/>
    </source>
</evidence>
<keyword evidence="5" id="KW-0944">Nitration</keyword>
<feature type="domain" description="Damage-control phosphatase ARMT1-like metal-binding" evidence="9">
    <location>
        <begin position="2"/>
        <end position="181"/>
    </location>
</feature>
<evidence type="ECO:0000256" key="4">
    <source>
        <dbReference type="ARBA" id="ARBA00022596"/>
    </source>
</evidence>
<proteinExistence type="predicted"/>
<dbReference type="GO" id="GO:0005524">
    <property type="term" value="F:ATP binding"/>
    <property type="evidence" value="ECO:0007669"/>
    <property type="project" value="InterPro"/>
</dbReference>
<keyword evidence="4" id="KW-0533">Nickel</keyword>
<dbReference type="InterPro" id="IPR036075">
    <property type="entry name" value="ARMT-1-like_metal-bd_sf"/>
</dbReference>
<evidence type="ECO:0000256" key="5">
    <source>
        <dbReference type="ARBA" id="ARBA00023074"/>
    </source>
</evidence>
<reference evidence="11" key="1">
    <citation type="submission" date="2013-02" db="EMBL/GenBank/DDBJ databases">
        <authorList>
            <person name="Hughes D."/>
        </authorList>
    </citation>
    <scope>NUCLEOTIDE SEQUENCE</scope>
    <source>
        <strain>Durham</strain>
        <strain evidence="11">NC isolate 2 -- Noor lab</strain>
    </source>
</reference>
<dbReference type="GO" id="GO:0005829">
    <property type="term" value="C:cytosol"/>
    <property type="evidence" value="ECO:0007669"/>
    <property type="project" value="TreeGrafter"/>
</dbReference>
<dbReference type="EnsemblMetazoa" id="MESCA012343-RA">
    <property type="protein sequence ID" value="MESCA012343-PA"/>
    <property type="gene ID" value="MESCA012343"/>
</dbReference>
<dbReference type="AlphaFoldDB" id="T1H6L0"/>
<dbReference type="Gene3D" id="3.40.50.10880">
    <property type="entry name" value="Uncharacterised protein PF01937, DUF89, domain 3"/>
    <property type="match status" value="1"/>
</dbReference>
<evidence type="ECO:0000256" key="3">
    <source>
        <dbReference type="ARBA" id="ARBA00019490"/>
    </source>
</evidence>
<evidence type="ECO:0000259" key="9">
    <source>
        <dbReference type="Pfam" id="PF01937"/>
    </source>
</evidence>
<dbReference type="GO" id="GO:0005634">
    <property type="term" value="C:nucleus"/>
    <property type="evidence" value="ECO:0007669"/>
    <property type="project" value="TreeGrafter"/>
</dbReference>
<comment type="function">
    <text evidence="8">Phosphatase which shows a preference for 4'-phosphopantetheine and its oxidatively damaged forms (sulfonate or S-sulfonate), providing strong indirect evidence that the phosphatase activity pre-empts damage in the coenzyme A (CoA) pathway. Hydrolyzing excess 4'-phosphopantetheine could constitute a directed overflow mechanism to prevent its oxidation to the S-sulfonate, sulfonate, or other forms. Hydrolyzing 4'-phosphopantetheine sulfonate or S-sulfonate would forestall their conversion to inactive forms of CoA and acyl carrier protein. May play a role in the physiological regulation of CoA intracellular levels.</text>
</comment>
<dbReference type="PANTHER" id="PTHR12280">
    <property type="entry name" value="PANTOTHENATE KINASE"/>
    <property type="match status" value="1"/>
</dbReference>
<dbReference type="STRING" id="36166.T1H6L0"/>
<dbReference type="Pfam" id="PF01937">
    <property type="entry name" value="ARMT1-like_dom"/>
    <property type="match status" value="1"/>
</dbReference>
<sequence length="196" mass="22334">NETLLRLHGFKDPWLKQKQFENTAALERFKDRIDDIDLIEDAKLKWTELIRGVLAGNIFDWGAQAVAEILQNDNKFGLNDALNKIQKRPWLFDDLDMWLKSLMSESHKCALIFVDNSGVDVVLGMLPFARELLKRNTKVILAANSEPSLNDVTYKELLGIVEECKLKCDILKHAFKLLVANGQKGPCLDMRNIPKG</sequence>
<dbReference type="InterPro" id="IPR004567">
    <property type="entry name" value="Type_II_PanK"/>
</dbReference>
<keyword evidence="11" id="KW-1185">Reference proteome</keyword>
<evidence type="ECO:0000256" key="8">
    <source>
        <dbReference type="ARBA" id="ARBA00046055"/>
    </source>
</evidence>
<dbReference type="Proteomes" id="UP000015102">
    <property type="component" value="Unassembled WGS sequence"/>
</dbReference>
<dbReference type="InterPro" id="IPR002791">
    <property type="entry name" value="ARMT1-like_metal-bd"/>
</dbReference>
<dbReference type="GO" id="GO:0015937">
    <property type="term" value="P:coenzyme A biosynthetic process"/>
    <property type="evidence" value="ECO:0007669"/>
    <property type="project" value="InterPro"/>
</dbReference>
<evidence type="ECO:0000313" key="11">
    <source>
        <dbReference type="Proteomes" id="UP000015102"/>
    </source>
</evidence>
<dbReference type="SUPFAM" id="SSF111321">
    <property type="entry name" value="AF1104-like"/>
    <property type="match status" value="1"/>
</dbReference>
<dbReference type="HOGENOM" id="CLU_039785_1_0_1"/>
<evidence type="ECO:0000256" key="1">
    <source>
        <dbReference type="ARBA" id="ARBA00001967"/>
    </source>
</evidence>
<accession>T1H6L0</accession>
<protein>
    <recommendedName>
        <fullName evidence="3">4'-phosphopantetheine phosphatase</fullName>
    </recommendedName>
    <alternativeName>
        <fullName evidence="7">Inactive pantothenic acid kinase 4</fullName>
    </alternativeName>
</protein>
<dbReference type="OMA" id="WFPCFRE"/>
<evidence type="ECO:0000256" key="2">
    <source>
        <dbReference type="ARBA" id="ARBA00011388"/>
    </source>
</evidence>
<dbReference type="GO" id="GO:0004594">
    <property type="term" value="F:pantothenate kinase activity"/>
    <property type="evidence" value="ECO:0007669"/>
    <property type="project" value="TreeGrafter"/>
</dbReference>
<organism evidence="10 11">
    <name type="scientific">Megaselia scalaris</name>
    <name type="common">Humpbacked fly</name>
    <name type="synonym">Phora scalaris</name>
    <dbReference type="NCBI Taxonomy" id="36166"/>
    <lineage>
        <taxon>Eukaryota</taxon>
        <taxon>Metazoa</taxon>
        <taxon>Ecdysozoa</taxon>
        <taxon>Arthropoda</taxon>
        <taxon>Hexapoda</taxon>
        <taxon>Insecta</taxon>
        <taxon>Pterygota</taxon>
        <taxon>Neoptera</taxon>
        <taxon>Endopterygota</taxon>
        <taxon>Diptera</taxon>
        <taxon>Brachycera</taxon>
        <taxon>Muscomorpha</taxon>
        <taxon>Platypezoidea</taxon>
        <taxon>Phoridae</taxon>
        <taxon>Megaseliini</taxon>
        <taxon>Megaselia</taxon>
    </lineage>
</organism>
<reference evidence="10" key="2">
    <citation type="submission" date="2015-06" db="UniProtKB">
        <authorList>
            <consortium name="EnsemblMetazoa"/>
        </authorList>
    </citation>
    <scope>IDENTIFICATION</scope>
</reference>